<name>X1KSU6_9ZZZZ</name>
<dbReference type="Pfam" id="PF13188">
    <property type="entry name" value="PAS_8"/>
    <property type="match status" value="1"/>
</dbReference>
<feature type="domain" description="PAS" evidence="1">
    <location>
        <begin position="12"/>
        <end position="46"/>
    </location>
</feature>
<accession>X1KSU6</accession>
<protein>
    <recommendedName>
        <fullName evidence="1">PAS domain-containing protein</fullName>
    </recommendedName>
</protein>
<evidence type="ECO:0000313" key="2">
    <source>
        <dbReference type="EMBL" id="GAH93234.1"/>
    </source>
</evidence>
<sequence>EHLAKTNALITQEMPNGVLVIDQYRNLKHYNQQACNLLGLEETTLQAAVQLHTPLVQLMPAGNREIKQCIFL</sequence>
<proteinExistence type="predicted"/>
<evidence type="ECO:0000259" key="1">
    <source>
        <dbReference type="Pfam" id="PF13188"/>
    </source>
</evidence>
<dbReference type="AlphaFoldDB" id="X1KSU6"/>
<dbReference type="InterPro" id="IPR000014">
    <property type="entry name" value="PAS"/>
</dbReference>
<gene>
    <name evidence="2" type="ORF">S03H2_68935</name>
</gene>
<dbReference type="EMBL" id="BARU01045431">
    <property type="protein sequence ID" value="GAH93234.1"/>
    <property type="molecule type" value="Genomic_DNA"/>
</dbReference>
<dbReference type="Gene3D" id="3.30.450.20">
    <property type="entry name" value="PAS domain"/>
    <property type="match status" value="1"/>
</dbReference>
<organism evidence="2">
    <name type="scientific">marine sediment metagenome</name>
    <dbReference type="NCBI Taxonomy" id="412755"/>
    <lineage>
        <taxon>unclassified sequences</taxon>
        <taxon>metagenomes</taxon>
        <taxon>ecological metagenomes</taxon>
    </lineage>
</organism>
<reference evidence="2" key="1">
    <citation type="journal article" date="2014" name="Front. Microbiol.">
        <title>High frequency of phylogenetically diverse reductive dehalogenase-homologous genes in deep subseafloor sedimentary metagenomes.</title>
        <authorList>
            <person name="Kawai M."/>
            <person name="Futagami T."/>
            <person name="Toyoda A."/>
            <person name="Takaki Y."/>
            <person name="Nishi S."/>
            <person name="Hori S."/>
            <person name="Arai W."/>
            <person name="Tsubouchi T."/>
            <person name="Morono Y."/>
            <person name="Uchiyama I."/>
            <person name="Ito T."/>
            <person name="Fujiyama A."/>
            <person name="Inagaki F."/>
            <person name="Takami H."/>
        </authorList>
    </citation>
    <scope>NUCLEOTIDE SEQUENCE</scope>
    <source>
        <strain evidence="2">Expedition CK06-06</strain>
    </source>
</reference>
<feature type="non-terminal residue" evidence="2">
    <location>
        <position position="1"/>
    </location>
</feature>
<comment type="caution">
    <text evidence="2">The sequence shown here is derived from an EMBL/GenBank/DDBJ whole genome shotgun (WGS) entry which is preliminary data.</text>
</comment>